<evidence type="ECO:0000256" key="1">
    <source>
        <dbReference type="SAM" id="Phobius"/>
    </source>
</evidence>
<feature type="transmembrane region" description="Helical" evidence="1">
    <location>
        <begin position="82"/>
        <end position="99"/>
    </location>
</feature>
<dbReference type="EMBL" id="QREG01000008">
    <property type="protein sequence ID" value="RED99563.1"/>
    <property type="molecule type" value="Genomic_DNA"/>
</dbReference>
<proteinExistence type="predicted"/>
<evidence type="ECO:0000313" key="3">
    <source>
        <dbReference type="Proteomes" id="UP000256779"/>
    </source>
</evidence>
<keyword evidence="1" id="KW-0472">Membrane</keyword>
<feature type="transmembrane region" description="Helical" evidence="1">
    <location>
        <begin position="164"/>
        <end position="184"/>
    </location>
</feature>
<evidence type="ECO:0000313" key="2">
    <source>
        <dbReference type="EMBL" id="RED99563.1"/>
    </source>
</evidence>
<organism evidence="2 3">
    <name type="scientific">Marinoscillum furvescens DSM 4134</name>
    <dbReference type="NCBI Taxonomy" id="1122208"/>
    <lineage>
        <taxon>Bacteria</taxon>
        <taxon>Pseudomonadati</taxon>
        <taxon>Bacteroidota</taxon>
        <taxon>Cytophagia</taxon>
        <taxon>Cytophagales</taxon>
        <taxon>Reichenbachiellaceae</taxon>
        <taxon>Marinoscillum</taxon>
    </lineage>
</organism>
<feature type="transmembrane region" description="Helical" evidence="1">
    <location>
        <begin position="20"/>
        <end position="37"/>
    </location>
</feature>
<dbReference type="OrthoDB" id="825516at2"/>
<keyword evidence="3" id="KW-1185">Reference proteome</keyword>
<keyword evidence="1" id="KW-1133">Transmembrane helix</keyword>
<sequence>MSGFSKYRDRFLEDWYHTNGKAYFLIICLLYFASFFLKRLFVIDSIAAFEILEQRGEMWLMDLFFGLQYLSVPLFLAWKFSLTAFVLWVGCFMFGYRITYAQIWKLVLVMELVFIVPELLKTLWLVVLANDPDYFEVMAFYPLSLMHFFDYSQIPSSWHYPLKALNLFELVYWALLALGIFWVSGKKLKISVTIVATSYVLFFLLWLGYYVVVYR</sequence>
<dbReference type="AlphaFoldDB" id="A0A3D9L3D4"/>
<keyword evidence="1" id="KW-0812">Transmembrane</keyword>
<evidence type="ECO:0008006" key="4">
    <source>
        <dbReference type="Google" id="ProtNLM"/>
    </source>
</evidence>
<dbReference type="RefSeq" id="WP_115868092.1">
    <property type="nucleotide sequence ID" value="NZ_QREG01000008.1"/>
</dbReference>
<feature type="transmembrane region" description="Helical" evidence="1">
    <location>
        <begin position="106"/>
        <end position="128"/>
    </location>
</feature>
<dbReference type="Proteomes" id="UP000256779">
    <property type="component" value="Unassembled WGS sequence"/>
</dbReference>
<comment type="caution">
    <text evidence="2">The sequence shown here is derived from an EMBL/GenBank/DDBJ whole genome shotgun (WGS) entry which is preliminary data.</text>
</comment>
<gene>
    <name evidence="2" type="ORF">C7460_108185</name>
</gene>
<accession>A0A3D9L3D4</accession>
<reference evidence="2 3" key="1">
    <citation type="submission" date="2018-07" db="EMBL/GenBank/DDBJ databases">
        <title>Genomic Encyclopedia of Type Strains, Phase IV (KMG-IV): sequencing the most valuable type-strain genomes for metagenomic binning, comparative biology and taxonomic classification.</title>
        <authorList>
            <person name="Goeker M."/>
        </authorList>
    </citation>
    <scope>NUCLEOTIDE SEQUENCE [LARGE SCALE GENOMIC DNA]</scope>
    <source>
        <strain evidence="2 3">DSM 4134</strain>
    </source>
</reference>
<protein>
    <recommendedName>
        <fullName evidence="4">Sulfate ABC transporter permease</fullName>
    </recommendedName>
</protein>
<feature type="transmembrane region" description="Helical" evidence="1">
    <location>
        <begin position="190"/>
        <end position="212"/>
    </location>
</feature>
<name>A0A3D9L3D4_MARFU</name>